<gene>
    <name evidence="1" type="primary">Cdkl2</name>
    <name evidence="1" type="ORF">ANHRUF_R03667</name>
</gene>
<organism evidence="1 2">
    <name type="scientific">Anhinga rufa</name>
    <name type="common">African darter</name>
    <dbReference type="NCBI Taxonomy" id="317792"/>
    <lineage>
        <taxon>Eukaryota</taxon>
        <taxon>Metazoa</taxon>
        <taxon>Chordata</taxon>
        <taxon>Craniata</taxon>
        <taxon>Vertebrata</taxon>
        <taxon>Euteleostomi</taxon>
        <taxon>Archelosauria</taxon>
        <taxon>Archosauria</taxon>
        <taxon>Dinosauria</taxon>
        <taxon>Saurischia</taxon>
        <taxon>Theropoda</taxon>
        <taxon>Coelurosauria</taxon>
        <taxon>Aves</taxon>
        <taxon>Neognathae</taxon>
        <taxon>Neoaves</taxon>
        <taxon>Aequornithes</taxon>
        <taxon>Suliformes</taxon>
        <taxon>Anhingidae</taxon>
        <taxon>Anhinga</taxon>
    </lineage>
</organism>
<feature type="non-terminal residue" evidence="1">
    <location>
        <position position="115"/>
    </location>
</feature>
<dbReference type="EMBL" id="VZTV01002214">
    <property type="protein sequence ID" value="NXT86555.1"/>
    <property type="molecule type" value="Genomic_DNA"/>
</dbReference>
<sequence>VWGISDYRVDEKSKKYLNPLLQQRKHSPAGHYSVSLTSVTNEKNILQANRRKWEFSKTDVRLPELNHLPELRGVEGMRWHPRFLKKENKTVSESRVPSLAAIDLHNPSLASQQVT</sequence>
<comment type="caution">
    <text evidence="1">The sequence shown here is derived from an EMBL/GenBank/DDBJ whole genome shotgun (WGS) entry which is preliminary data.</text>
</comment>
<reference evidence="1 2" key="1">
    <citation type="submission" date="2019-09" db="EMBL/GenBank/DDBJ databases">
        <title>Bird 10,000 Genomes (B10K) Project - Family phase.</title>
        <authorList>
            <person name="Zhang G."/>
        </authorList>
    </citation>
    <scope>NUCLEOTIDE SEQUENCE [LARGE SCALE GENOMIC DNA]</scope>
    <source>
        <strain evidence="1">B10K-DU-029-28</strain>
    </source>
</reference>
<keyword evidence="2" id="KW-1185">Reference proteome</keyword>
<accession>A0A7L3G3M2</accession>
<name>A0A7L3G3M2_9AVES</name>
<dbReference type="Proteomes" id="UP000528690">
    <property type="component" value="Unassembled WGS sequence"/>
</dbReference>
<dbReference type="OrthoDB" id="548217at2759"/>
<dbReference type="AlphaFoldDB" id="A0A7L3G3M2"/>
<evidence type="ECO:0000313" key="2">
    <source>
        <dbReference type="Proteomes" id="UP000528690"/>
    </source>
</evidence>
<evidence type="ECO:0000313" key="1">
    <source>
        <dbReference type="EMBL" id="NXT86555.1"/>
    </source>
</evidence>
<proteinExistence type="predicted"/>
<feature type="non-terminal residue" evidence="1">
    <location>
        <position position="1"/>
    </location>
</feature>
<protein>
    <submittedName>
        <fullName evidence="1">CDKL2 protein</fullName>
    </submittedName>
</protein>